<sequence>MSNITKSKSINILSRPVWLDAAGMSKGINHDRQHLGIILAAGQAVRIRQTNAAFNEILTMRLLNDDCKTEAEYLIGSTWVEASLNAASVPFIDTPYVDGMPVVEFEYPDTAKTLPVYRKGENEVAFFSRWDTQDAEFGFIESEYANLLVPKISKKELKALGEAKNIDGLIAYYEGIFTFYNALAGISFEPERDSDRNIKNRYFIKADKNGAGAAYYGVWWTAETSSSISSFWLTPEDSNWGSLHEIAHGYQGYFTEDKYLSTGEMWNNIYAACYQDVLLGDRKYEEGWLYDYGNMEKVENNIIDLIATATPLNQWDQRSMLYFAVLMVDKAGKNAFTYFNQQYRKSCNTSGFVPSDHALLDMLSESFAAAGEQVDVTPFIQLTGGYVTQTQCNRNVLSDARAVYPLYKLVDEPQLEAVRNQLKLDSSLRLVDATQLKACGLKGNVSLCFNIDDFAQIYGEDLILMEGRRYAYKTRINIPTMELSELPIGVYSLRLPTGKDHKYQPMSGYLVVKQGDNVAEILFVKKVSSPIVSQEINLLGLGDKIFATLLVDCAQGKLVIDVTTTTPHAYFPGVTYARIIVRDPQGNLIFSKDIHGTDASLSHDELAFSEGDQIEIYHEEPDRVRVNPAYPGIIDNKNKTNVLTIDNSGLKNVALQGDPEQALLARLQSAVVSLRGYPQAYYAFFTPFKDDIYLAINTFSSPQREQLLASYKDCIPAVNTPPSDYAGNEFTLAFRGISDRQFLTGTLNLVVKTLTVKIEAGIAHDYFPGVYASLEYEDADGNILYHDEVIGNQTQQMRSVELPLSGYGGEVIRLYHEEPDNRLIITNDMREVQLAEKGKQQNYRITTVGLERIVD</sequence>
<organism evidence="2 3">
    <name type="scientific">Citrobacter amalonaticus</name>
    <dbReference type="NCBI Taxonomy" id="35703"/>
    <lineage>
        <taxon>Bacteria</taxon>
        <taxon>Pseudomonadati</taxon>
        <taxon>Pseudomonadota</taxon>
        <taxon>Gammaproteobacteria</taxon>
        <taxon>Enterobacterales</taxon>
        <taxon>Enterobacteriaceae</taxon>
        <taxon>Citrobacter</taxon>
    </lineage>
</organism>
<dbReference type="EMBL" id="PQLX01000001">
    <property type="protein sequence ID" value="POU67584.1"/>
    <property type="molecule type" value="Genomic_DNA"/>
</dbReference>
<dbReference type="PROSITE" id="PS51723">
    <property type="entry name" value="PEPTIDASE_M60"/>
    <property type="match status" value="1"/>
</dbReference>
<dbReference type="SMART" id="SM01276">
    <property type="entry name" value="M60-like"/>
    <property type="match status" value="1"/>
</dbReference>
<feature type="domain" description="Peptidase M60" evidence="1">
    <location>
        <begin position="30"/>
        <end position="332"/>
    </location>
</feature>
<evidence type="ECO:0000313" key="3">
    <source>
        <dbReference type="Proteomes" id="UP000237003"/>
    </source>
</evidence>
<dbReference type="Proteomes" id="UP000237003">
    <property type="component" value="Unassembled WGS sequence"/>
</dbReference>
<comment type="caution">
    <text evidence="2">The sequence shown here is derived from an EMBL/GenBank/DDBJ whole genome shotgun (WGS) entry which is preliminary data.</text>
</comment>
<dbReference type="InterPro" id="IPR004954">
    <property type="entry name" value="Mucin-bd"/>
</dbReference>
<gene>
    <name evidence="2" type="ORF">C3430_00310</name>
</gene>
<dbReference type="AlphaFoldDB" id="A0A2S4S145"/>
<dbReference type="RefSeq" id="WP_103779445.1">
    <property type="nucleotide sequence ID" value="NZ_PQLX01000001.1"/>
</dbReference>
<dbReference type="InterPro" id="IPR031161">
    <property type="entry name" value="Peptidase_M60_dom"/>
</dbReference>
<dbReference type="OrthoDB" id="2392728at2"/>
<proteinExistence type="predicted"/>
<dbReference type="Pfam" id="PF03272">
    <property type="entry name" value="Mucin_bdg"/>
    <property type="match status" value="2"/>
</dbReference>
<dbReference type="Gene3D" id="3.40.390.80">
    <property type="entry name" value="Peptidase M60, enhancin-like domain 2"/>
    <property type="match status" value="1"/>
</dbReference>
<accession>A0A2S4S145</accession>
<evidence type="ECO:0000313" key="2">
    <source>
        <dbReference type="EMBL" id="POU67584.1"/>
    </source>
</evidence>
<reference evidence="2 3" key="1">
    <citation type="submission" date="2018-01" db="EMBL/GenBank/DDBJ databases">
        <title>Complete genome sequences of 14 Citrobacter spp. isolated from plant in Canada.</title>
        <authorList>
            <person name="Bhandare S.G."/>
            <person name="Colavecchio A."/>
            <person name="Jeukens J."/>
            <person name="Emond-Rheault J.-G."/>
            <person name="Freschi L."/>
            <person name="Hamel J."/>
            <person name="Kukavica-Ibrulj I."/>
            <person name="Levesque R."/>
            <person name="Goodridge L."/>
        </authorList>
    </citation>
    <scope>NUCLEOTIDE SEQUENCE [LARGE SCALE GENOMIC DNA]</scope>
    <source>
        <strain evidence="2 3">S1285</strain>
    </source>
</reference>
<protein>
    <submittedName>
        <fullName evidence="2">Peptidase M60 viral enhancin protein</fullName>
    </submittedName>
</protein>
<evidence type="ECO:0000259" key="1">
    <source>
        <dbReference type="PROSITE" id="PS51723"/>
    </source>
</evidence>
<name>A0A2S4S145_CITAM</name>
<dbReference type="Pfam" id="PF13402">
    <property type="entry name" value="Peptidase_M60"/>
    <property type="match status" value="1"/>
</dbReference>